<dbReference type="Pfam" id="PF00213">
    <property type="entry name" value="OSCP"/>
    <property type="match status" value="1"/>
</dbReference>
<evidence type="ECO:0000256" key="1">
    <source>
        <dbReference type="ARBA" id="ARBA00004370"/>
    </source>
</evidence>
<accession>A0A1X4GB00</accession>
<keyword evidence="8" id="KW-0793">Thylakoid</keyword>
<dbReference type="NCBIfam" id="TIGR01145">
    <property type="entry name" value="ATP_synt_delta"/>
    <property type="match status" value="1"/>
</dbReference>
<dbReference type="PANTHER" id="PTHR11910">
    <property type="entry name" value="ATP SYNTHASE DELTA CHAIN"/>
    <property type="match status" value="1"/>
</dbReference>
<evidence type="ECO:0000256" key="6">
    <source>
        <dbReference type="ARBA" id="ARBA00023196"/>
    </source>
</evidence>
<evidence type="ECO:0000256" key="3">
    <source>
        <dbReference type="ARBA" id="ARBA00022781"/>
    </source>
</evidence>
<comment type="subcellular location">
    <subcellularLocation>
        <location evidence="8">Cellular thylakoid membrane</location>
        <topology evidence="8">Peripheral membrane protein</topology>
    </subcellularLocation>
    <subcellularLocation>
        <location evidence="1">Membrane</location>
    </subcellularLocation>
</comment>
<evidence type="ECO:0000256" key="7">
    <source>
        <dbReference type="ARBA" id="ARBA00023310"/>
    </source>
</evidence>
<keyword evidence="6 8" id="KW-0139">CF(1)</keyword>
<evidence type="ECO:0000256" key="2">
    <source>
        <dbReference type="ARBA" id="ARBA00022448"/>
    </source>
</evidence>
<dbReference type="RefSeq" id="WP_009344359.1">
    <property type="nucleotide sequence ID" value="NZ_NBYN01000014.1"/>
</dbReference>
<dbReference type="Proteomes" id="UP000192997">
    <property type="component" value="Unassembled WGS sequence"/>
</dbReference>
<evidence type="ECO:0000256" key="4">
    <source>
        <dbReference type="ARBA" id="ARBA00023065"/>
    </source>
</evidence>
<comment type="function">
    <text evidence="8">This protein is part of the stalk that links CF(0) to CF(1). It either transmits conformational changes from CF(0) to CF(1) or is implicated in proton conduction.</text>
</comment>
<dbReference type="NCBIfam" id="NF004402">
    <property type="entry name" value="PRK05758.2-2"/>
    <property type="match status" value="1"/>
</dbReference>
<dbReference type="AlphaFoldDB" id="A0A1X4GB00"/>
<protein>
    <recommendedName>
        <fullName evidence="8">ATP synthase subunit delta</fullName>
    </recommendedName>
    <alternativeName>
        <fullName evidence="8">ATP synthase F(1) sector subunit delta</fullName>
    </alternativeName>
    <alternativeName>
        <fullName evidence="8">F-type ATPase subunit delta</fullName>
        <shortName evidence="8">F-ATPase subunit delta</shortName>
    </alternativeName>
</protein>
<keyword evidence="5 8" id="KW-0472">Membrane</keyword>
<comment type="caution">
    <text evidence="9">The sequence shown here is derived from an EMBL/GenBank/DDBJ whole genome shotgun (WGS) entry which is preliminary data.</text>
</comment>
<dbReference type="EMBL" id="NBYN01000014">
    <property type="protein sequence ID" value="OSO94210.1"/>
    <property type="molecule type" value="Genomic_DNA"/>
</dbReference>
<keyword evidence="4 8" id="KW-0406">Ion transport</keyword>
<name>A0A1X4GB00_9CYAN</name>
<dbReference type="InterPro" id="IPR020781">
    <property type="entry name" value="ATPase_OSCP/d_CS"/>
</dbReference>
<evidence type="ECO:0000313" key="10">
    <source>
        <dbReference type="Proteomes" id="UP000192997"/>
    </source>
</evidence>
<organism evidence="9 10">
    <name type="scientific">Cylindrospermopsis raciborskii CENA303</name>
    <dbReference type="NCBI Taxonomy" id="1170769"/>
    <lineage>
        <taxon>Bacteria</taxon>
        <taxon>Bacillati</taxon>
        <taxon>Cyanobacteriota</taxon>
        <taxon>Cyanophyceae</taxon>
        <taxon>Nostocales</taxon>
        <taxon>Aphanizomenonaceae</taxon>
        <taxon>Cylindrospermopsis</taxon>
    </lineage>
</organism>
<dbReference type="InterPro" id="IPR026015">
    <property type="entry name" value="ATP_synth_OSCP/delta_N_sf"/>
</dbReference>
<evidence type="ECO:0000313" key="9">
    <source>
        <dbReference type="EMBL" id="OSO94210.1"/>
    </source>
</evidence>
<dbReference type="PROSITE" id="PS00389">
    <property type="entry name" value="ATPASE_DELTA"/>
    <property type="match status" value="1"/>
</dbReference>
<evidence type="ECO:0000256" key="8">
    <source>
        <dbReference type="HAMAP-Rule" id="MF_01416"/>
    </source>
</evidence>
<dbReference type="GO" id="GO:0045259">
    <property type="term" value="C:proton-transporting ATP synthase complex"/>
    <property type="evidence" value="ECO:0007669"/>
    <property type="project" value="UniProtKB-KW"/>
</dbReference>
<gene>
    <name evidence="8" type="primary">atpH</name>
    <name evidence="8" type="synonym">atpD</name>
    <name evidence="9" type="ORF">B7O87_03320</name>
</gene>
<comment type="function">
    <text evidence="8">F(1)F(0) ATP synthase produces ATP from ADP in the presence of a proton or sodium gradient. F-type ATPases consist of two structural domains, F(1) containing the extramembraneous catalytic core and F(0) containing the membrane proton channel, linked together by a central stalk and a peripheral stalk. During catalysis, ATP synthesis in the catalytic domain of F(1) is coupled via a rotary mechanism of the central stalk subunits to proton translocation.</text>
</comment>
<sequence length="184" mass="20388">MKSNAATAEVAQPYAQALLSVAKANNLTEEFGTDARTLISLISGSGELQNFLDNPFIQPENKKNLLKQLLGESVNPYLRNFILLLVDRRRISFLEPILQQYISLLRELTQTVLAEVSSAIPLTDEQIQTVREKVISITKAREVEIETKIDTDLIGGVVIKVGSQVIDASLRGQLRRLSLRLTSG</sequence>
<keyword evidence="2 8" id="KW-0813">Transport</keyword>
<dbReference type="InterPro" id="IPR000711">
    <property type="entry name" value="ATPase_OSCP/dsu"/>
</dbReference>
<dbReference type="PRINTS" id="PR00125">
    <property type="entry name" value="ATPASEDELTA"/>
</dbReference>
<keyword evidence="3 8" id="KW-0375">Hydrogen ion transport</keyword>
<dbReference type="SUPFAM" id="SSF47928">
    <property type="entry name" value="N-terminal domain of the delta subunit of the F1F0-ATP synthase"/>
    <property type="match status" value="1"/>
</dbReference>
<proteinExistence type="inferred from homology"/>
<comment type="similarity">
    <text evidence="8">Belongs to the ATPase delta chain family.</text>
</comment>
<reference evidence="10" key="1">
    <citation type="submission" date="2017-04" db="EMBL/GenBank/DDBJ databases">
        <authorList>
            <person name="Abreu V.A."/>
            <person name="Popin R.V."/>
            <person name="Rigonato J."/>
            <person name="Andreote A.P."/>
            <person name="Schaker P.C."/>
            <person name="Hoff-Risseti C."/>
            <person name="Alvarenga D.O."/>
            <person name="Varani A.M."/>
            <person name="Fiore M.F."/>
        </authorList>
    </citation>
    <scope>NUCLEOTIDE SEQUENCE [LARGE SCALE GENOMIC DNA]</scope>
    <source>
        <strain evidence="10">CENA303</strain>
    </source>
</reference>
<keyword evidence="7 8" id="KW-0066">ATP synthesis</keyword>
<dbReference type="HAMAP" id="MF_01416">
    <property type="entry name" value="ATP_synth_delta_bact"/>
    <property type="match status" value="1"/>
</dbReference>
<dbReference type="GO" id="GO:0031676">
    <property type="term" value="C:plasma membrane-derived thylakoid membrane"/>
    <property type="evidence" value="ECO:0007669"/>
    <property type="project" value="UniProtKB-SubCell"/>
</dbReference>
<dbReference type="Gene3D" id="1.10.520.20">
    <property type="entry name" value="N-terminal domain of the delta subunit of the F1F0-ATP synthase"/>
    <property type="match status" value="1"/>
</dbReference>
<dbReference type="GO" id="GO:0046933">
    <property type="term" value="F:proton-transporting ATP synthase activity, rotational mechanism"/>
    <property type="evidence" value="ECO:0007669"/>
    <property type="project" value="UniProtKB-UniRule"/>
</dbReference>
<evidence type="ECO:0000256" key="5">
    <source>
        <dbReference type="ARBA" id="ARBA00023136"/>
    </source>
</evidence>